<evidence type="ECO:0000313" key="1">
    <source>
        <dbReference type="EMBL" id="AXA37589.1"/>
    </source>
</evidence>
<organism evidence="1 2">
    <name type="scientific">Sumerlaea chitinivorans</name>
    <dbReference type="NCBI Taxonomy" id="2250252"/>
    <lineage>
        <taxon>Bacteria</taxon>
        <taxon>Candidatus Sumerlaeota</taxon>
        <taxon>Candidatus Sumerlaeia</taxon>
        <taxon>Candidatus Sumerlaeales</taxon>
        <taxon>Candidatus Sumerlaeaceae</taxon>
        <taxon>Candidatus Sumerlaea</taxon>
    </lineage>
</organism>
<reference evidence="1 2" key="1">
    <citation type="submission" date="2018-05" db="EMBL/GenBank/DDBJ databases">
        <title>A metagenomic window into the 2 km-deep terrestrial subsurface aquifer revealed taxonomically and functionally diverse microbial community comprising novel uncultured bacterial lineages.</title>
        <authorList>
            <person name="Kadnikov V.V."/>
            <person name="Mardanov A.V."/>
            <person name="Beletsky A.V."/>
            <person name="Banks D."/>
            <person name="Pimenov N.V."/>
            <person name="Frank Y.A."/>
            <person name="Karnachuk O.V."/>
            <person name="Ravin N.V."/>
        </authorList>
    </citation>
    <scope>NUCLEOTIDE SEQUENCE [LARGE SCALE GENOMIC DNA]</scope>
    <source>
        <strain evidence="1">BY</strain>
    </source>
</reference>
<dbReference type="KEGG" id="schv:BRCON_2847"/>
<protein>
    <submittedName>
        <fullName evidence="1">Uncharacterized protein</fullName>
    </submittedName>
</protein>
<gene>
    <name evidence="1" type="ORF">BRCON_2847</name>
</gene>
<accession>A0A2Z4Y9K0</accession>
<sequence>MDLQNKDRQMSGKQVFSSTENLQLEPFYVYLYQIWWL</sequence>
<dbReference type="Proteomes" id="UP000262583">
    <property type="component" value="Chromosome"/>
</dbReference>
<dbReference type="EMBL" id="CP030759">
    <property type="protein sequence ID" value="AXA37589.1"/>
    <property type="molecule type" value="Genomic_DNA"/>
</dbReference>
<name>A0A2Z4Y9K0_SUMC1</name>
<dbReference type="AlphaFoldDB" id="A0A2Z4Y9K0"/>
<evidence type="ECO:0000313" key="2">
    <source>
        <dbReference type="Proteomes" id="UP000262583"/>
    </source>
</evidence>
<proteinExistence type="predicted"/>